<evidence type="ECO:0000313" key="3">
    <source>
        <dbReference type="EMBL" id="KAJ3578861.1"/>
    </source>
</evidence>
<dbReference type="EMBL" id="JANPWZ010000161">
    <property type="protein sequence ID" value="KAJ3578861.1"/>
    <property type="molecule type" value="Genomic_DNA"/>
</dbReference>
<sequence length="499" mass="55451">MYRFSYAPQRKYPYKWLTPLVAAGGLVAIVIVLFVNIETQSYELVATPTGNISGSQVESSHSNSLLKFLSRDSSMSCDYTALPVNSEIFTKNYALPYTITRVWQQNTDETSDNQGALSYREHALNDCNITKVAITVNGKYTQSPLLCARSRVGLVIKAQVTCAIVVDKMKNVKTYFNLEGTYNWLDDSPKFLLRNDTSSPSLFWGQSVLELYCFVTAQAYFNASLGESWGYPSPNTYSGYIELTRHSTASVGDADEVLSDDFFDIYCYTEQNVCIQTTIPTLSQGDGFGAGEYGSPYPSIWPAVNILGKAMWFTIMTDLGQKNITVPNMLLDRNLLANLTSNMTNEVNAFTDLQESTATRVTPLTLDPNLANKSFDPSVIPAPALGVNSSYFSTTYICQKPTLKPLSTRFIAILSSSLIFLHTIWNVFWLVFNWIVLSKLQEEGNEPLCSSNNNNSPTLPHGGSSHSIRVHNVDDTSSGELQMKAGHYTQVNQVERLLD</sequence>
<protein>
    <submittedName>
        <fullName evidence="3">Uncharacterized protein</fullName>
    </submittedName>
</protein>
<evidence type="ECO:0000313" key="4">
    <source>
        <dbReference type="Proteomes" id="UP001148614"/>
    </source>
</evidence>
<accession>A0A9W8TRN4</accession>
<organism evidence="3 4">
    <name type="scientific">Xylaria arbuscula</name>
    <dbReference type="NCBI Taxonomy" id="114810"/>
    <lineage>
        <taxon>Eukaryota</taxon>
        <taxon>Fungi</taxon>
        <taxon>Dikarya</taxon>
        <taxon>Ascomycota</taxon>
        <taxon>Pezizomycotina</taxon>
        <taxon>Sordariomycetes</taxon>
        <taxon>Xylariomycetidae</taxon>
        <taxon>Xylariales</taxon>
        <taxon>Xylariaceae</taxon>
        <taxon>Xylaria</taxon>
    </lineage>
</organism>
<keyword evidence="2" id="KW-0812">Transmembrane</keyword>
<keyword evidence="2" id="KW-1133">Transmembrane helix</keyword>
<gene>
    <name evidence="3" type="ORF">NPX13_g1704</name>
</gene>
<feature type="transmembrane region" description="Helical" evidence="2">
    <location>
        <begin position="410"/>
        <end position="432"/>
    </location>
</feature>
<dbReference type="VEuPathDB" id="FungiDB:F4678DRAFT_440116"/>
<comment type="caution">
    <text evidence="3">The sequence shown here is derived from an EMBL/GenBank/DDBJ whole genome shotgun (WGS) entry which is preliminary data.</text>
</comment>
<evidence type="ECO:0000256" key="2">
    <source>
        <dbReference type="SAM" id="Phobius"/>
    </source>
</evidence>
<reference evidence="3" key="1">
    <citation type="submission" date="2022-07" db="EMBL/GenBank/DDBJ databases">
        <title>Genome Sequence of Xylaria arbuscula.</title>
        <authorList>
            <person name="Buettner E."/>
        </authorList>
    </citation>
    <scope>NUCLEOTIDE SEQUENCE</scope>
    <source>
        <strain evidence="3">VT107</strain>
    </source>
</reference>
<evidence type="ECO:0000256" key="1">
    <source>
        <dbReference type="SAM" id="MobiDB-lite"/>
    </source>
</evidence>
<keyword evidence="2" id="KW-0472">Membrane</keyword>
<name>A0A9W8TRN4_9PEZI</name>
<feature type="compositionally biased region" description="Polar residues" evidence="1">
    <location>
        <begin position="448"/>
        <end position="458"/>
    </location>
</feature>
<dbReference type="Proteomes" id="UP001148614">
    <property type="component" value="Unassembled WGS sequence"/>
</dbReference>
<proteinExistence type="predicted"/>
<dbReference type="AlphaFoldDB" id="A0A9W8TRN4"/>
<feature type="transmembrane region" description="Helical" evidence="2">
    <location>
        <begin position="12"/>
        <end position="35"/>
    </location>
</feature>
<feature type="region of interest" description="Disordered" evidence="1">
    <location>
        <begin position="446"/>
        <end position="471"/>
    </location>
</feature>
<keyword evidence="4" id="KW-1185">Reference proteome</keyword>